<dbReference type="Proteomes" id="UP000032141">
    <property type="component" value="Chromosome C6"/>
</dbReference>
<dbReference type="HOGENOM" id="CLU_2834690_0_0_1"/>
<dbReference type="SUPFAM" id="SSF81383">
    <property type="entry name" value="F-box domain"/>
    <property type="match status" value="1"/>
</dbReference>
<dbReference type="Pfam" id="PF00646">
    <property type="entry name" value="F-box"/>
    <property type="match status" value="1"/>
</dbReference>
<evidence type="ECO:0000313" key="3">
    <source>
        <dbReference type="Proteomes" id="UP000032141"/>
    </source>
</evidence>
<dbReference type="EnsemblPlants" id="Bo6g098900.1">
    <property type="protein sequence ID" value="Bo6g098900.1"/>
    <property type="gene ID" value="Bo6g098900"/>
</dbReference>
<dbReference type="InterPro" id="IPR036047">
    <property type="entry name" value="F-box-like_dom_sf"/>
</dbReference>
<keyword evidence="3" id="KW-1185">Reference proteome</keyword>
<organism evidence="2 3">
    <name type="scientific">Brassica oleracea var. oleracea</name>
    <dbReference type="NCBI Taxonomy" id="109376"/>
    <lineage>
        <taxon>Eukaryota</taxon>
        <taxon>Viridiplantae</taxon>
        <taxon>Streptophyta</taxon>
        <taxon>Embryophyta</taxon>
        <taxon>Tracheophyta</taxon>
        <taxon>Spermatophyta</taxon>
        <taxon>Magnoliopsida</taxon>
        <taxon>eudicotyledons</taxon>
        <taxon>Gunneridae</taxon>
        <taxon>Pentapetalae</taxon>
        <taxon>rosids</taxon>
        <taxon>malvids</taxon>
        <taxon>Brassicales</taxon>
        <taxon>Brassicaceae</taxon>
        <taxon>Brassiceae</taxon>
        <taxon>Brassica</taxon>
    </lineage>
</organism>
<name>A0A0D3CY34_BRAOL</name>
<proteinExistence type="predicted"/>
<evidence type="ECO:0000313" key="2">
    <source>
        <dbReference type="EnsemblPlants" id="Bo6g098900.1"/>
    </source>
</evidence>
<sequence length="66" mass="7789">MSQAKKKQSPLPEDVVVDILVRVPRRDYSRMSLVSKRFRSASHVDRLYTLRQKEKEKDKDKDPSES</sequence>
<dbReference type="AlphaFoldDB" id="A0A0D3CY34"/>
<reference evidence="2 3" key="1">
    <citation type="journal article" date="2014" name="Genome Biol.">
        <title>Transcriptome and methylome profiling reveals relics of genome dominance in the mesopolyploid Brassica oleracea.</title>
        <authorList>
            <person name="Parkin I.A."/>
            <person name="Koh C."/>
            <person name="Tang H."/>
            <person name="Robinson S.J."/>
            <person name="Kagale S."/>
            <person name="Clarke W.E."/>
            <person name="Town C.D."/>
            <person name="Nixon J."/>
            <person name="Krishnakumar V."/>
            <person name="Bidwell S.L."/>
            <person name="Denoeud F."/>
            <person name="Belcram H."/>
            <person name="Links M.G."/>
            <person name="Just J."/>
            <person name="Clarke C."/>
            <person name="Bender T."/>
            <person name="Huebert T."/>
            <person name="Mason A.S."/>
            <person name="Pires J.C."/>
            <person name="Barker G."/>
            <person name="Moore J."/>
            <person name="Walley P.G."/>
            <person name="Manoli S."/>
            <person name="Batley J."/>
            <person name="Edwards D."/>
            <person name="Nelson M.N."/>
            <person name="Wang X."/>
            <person name="Paterson A.H."/>
            <person name="King G."/>
            <person name="Bancroft I."/>
            <person name="Chalhoub B."/>
            <person name="Sharpe A.G."/>
        </authorList>
    </citation>
    <scope>NUCLEOTIDE SEQUENCE</scope>
    <source>
        <strain evidence="2 3">cv. TO1000</strain>
    </source>
</reference>
<protein>
    <recommendedName>
        <fullName evidence="1">F-box domain-containing protein</fullName>
    </recommendedName>
</protein>
<reference evidence="2" key="2">
    <citation type="submission" date="2015-03" db="UniProtKB">
        <authorList>
            <consortium name="EnsemblPlants"/>
        </authorList>
    </citation>
    <scope>IDENTIFICATION</scope>
</reference>
<dbReference type="Gene3D" id="1.20.1280.50">
    <property type="match status" value="1"/>
</dbReference>
<dbReference type="InterPro" id="IPR001810">
    <property type="entry name" value="F-box_dom"/>
</dbReference>
<dbReference type="PROSITE" id="PS50181">
    <property type="entry name" value="FBOX"/>
    <property type="match status" value="1"/>
</dbReference>
<evidence type="ECO:0000259" key="1">
    <source>
        <dbReference type="PROSITE" id="PS50181"/>
    </source>
</evidence>
<feature type="domain" description="F-box" evidence="1">
    <location>
        <begin position="5"/>
        <end position="51"/>
    </location>
</feature>
<dbReference type="Gramene" id="Bo6g098900.1">
    <property type="protein sequence ID" value="Bo6g098900.1"/>
    <property type="gene ID" value="Bo6g098900"/>
</dbReference>
<dbReference type="SMART" id="SM00256">
    <property type="entry name" value="FBOX"/>
    <property type="match status" value="1"/>
</dbReference>
<accession>A0A0D3CY34</accession>